<dbReference type="CDD" id="cd07503">
    <property type="entry name" value="HAD_HisB-N"/>
    <property type="match status" value="1"/>
</dbReference>
<keyword evidence="5 7" id="KW-0119">Carbohydrate metabolism</keyword>
<keyword evidence="10" id="KW-0862">Zinc</keyword>
<feature type="site" description="Stabilizes the phosphoryl group" evidence="9">
    <location>
        <position position="52"/>
    </location>
</feature>
<organism evidence="11 12">
    <name type="scientific">Armatimonas rosea</name>
    <dbReference type="NCBI Taxonomy" id="685828"/>
    <lineage>
        <taxon>Bacteria</taxon>
        <taxon>Bacillati</taxon>
        <taxon>Armatimonadota</taxon>
        <taxon>Armatimonadia</taxon>
        <taxon>Armatimonadales</taxon>
        <taxon>Armatimonadaceae</taxon>
        <taxon>Armatimonas</taxon>
    </lineage>
</organism>
<comment type="similarity">
    <text evidence="7">Belongs to the gmhB family.</text>
</comment>
<evidence type="ECO:0000256" key="8">
    <source>
        <dbReference type="PIRSR" id="PIRSR004682-1"/>
    </source>
</evidence>
<evidence type="ECO:0000256" key="1">
    <source>
        <dbReference type="ARBA" id="ARBA00004496"/>
    </source>
</evidence>
<keyword evidence="10" id="KW-0460">Magnesium</keyword>
<feature type="binding site" evidence="10">
    <location>
        <position position="86"/>
    </location>
    <ligand>
        <name>Zn(2+)</name>
        <dbReference type="ChEBI" id="CHEBI:29105"/>
    </ligand>
</feature>
<dbReference type="NCBIfam" id="TIGR01549">
    <property type="entry name" value="HAD-SF-IA-v1"/>
    <property type="match status" value="1"/>
</dbReference>
<feature type="binding site" evidence="10">
    <location>
        <position position="96"/>
    </location>
    <ligand>
        <name>Zn(2+)</name>
        <dbReference type="ChEBI" id="CHEBI:29105"/>
    </ligand>
</feature>
<dbReference type="AlphaFoldDB" id="A0A7W9W4T5"/>
<evidence type="ECO:0000256" key="4">
    <source>
        <dbReference type="ARBA" id="ARBA00022801"/>
    </source>
</evidence>
<dbReference type="InterPro" id="IPR006543">
    <property type="entry name" value="Histidinol-phos"/>
</dbReference>
<proteinExistence type="inferred from homology"/>
<dbReference type="GO" id="GO:0016791">
    <property type="term" value="F:phosphatase activity"/>
    <property type="evidence" value="ECO:0007669"/>
    <property type="project" value="InterPro"/>
</dbReference>
<feature type="site" description="Contributes to substrate recognition" evidence="9">
    <location>
        <position position="97"/>
    </location>
</feature>
<dbReference type="PANTHER" id="PTHR42891:SF1">
    <property type="entry name" value="D-GLYCERO-BETA-D-MANNO-HEPTOSE-1,7-BISPHOSPHATE 7-PHOSPHATASE"/>
    <property type="match status" value="1"/>
</dbReference>
<accession>A0A7W9W4T5</accession>
<dbReference type="EMBL" id="JACHGW010000001">
    <property type="protein sequence ID" value="MBB6049744.1"/>
    <property type="molecule type" value="Genomic_DNA"/>
</dbReference>
<keyword evidence="12" id="KW-1185">Reference proteome</keyword>
<comment type="cofactor">
    <cofactor evidence="10">
        <name>Mg(2+)</name>
        <dbReference type="ChEBI" id="CHEBI:18420"/>
    </cofactor>
</comment>
<dbReference type="GO" id="GO:0005737">
    <property type="term" value="C:cytoplasm"/>
    <property type="evidence" value="ECO:0007669"/>
    <property type="project" value="UniProtKB-SubCell"/>
</dbReference>
<reference evidence="11 12" key="1">
    <citation type="submission" date="2020-08" db="EMBL/GenBank/DDBJ databases">
        <title>Genomic Encyclopedia of Type Strains, Phase IV (KMG-IV): sequencing the most valuable type-strain genomes for metagenomic binning, comparative biology and taxonomic classification.</title>
        <authorList>
            <person name="Goeker M."/>
        </authorList>
    </citation>
    <scope>NUCLEOTIDE SEQUENCE [LARGE SCALE GENOMIC DNA]</scope>
    <source>
        <strain evidence="11 12">DSM 23562</strain>
    </source>
</reference>
<dbReference type="InterPro" id="IPR006549">
    <property type="entry name" value="HAD-SF_hydro_IIIA"/>
</dbReference>
<evidence type="ECO:0000313" key="12">
    <source>
        <dbReference type="Proteomes" id="UP000520814"/>
    </source>
</evidence>
<keyword evidence="3 10" id="KW-0479">Metal-binding</keyword>
<dbReference type="GO" id="GO:0005975">
    <property type="term" value="P:carbohydrate metabolic process"/>
    <property type="evidence" value="ECO:0007669"/>
    <property type="project" value="InterPro"/>
</dbReference>
<feature type="binding site" evidence="10">
    <location>
        <position position="8"/>
    </location>
    <ligand>
        <name>Mg(2+)</name>
        <dbReference type="ChEBI" id="CHEBI:18420"/>
    </ligand>
</feature>
<name>A0A7W9W4T5_ARMRO</name>
<dbReference type="SUPFAM" id="SSF56784">
    <property type="entry name" value="HAD-like"/>
    <property type="match status" value="1"/>
</dbReference>
<keyword evidence="4 7" id="KW-0378">Hydrolase</keyword>
<dbReference type="GO" id="GO:0046872">
    <property type="term" value="F:metal ion binding"/>
    <property type="evidence" value="ECO:0007669"/>
    <property type="project" value="UniProtKB-KW"/>
</dbReference>
<evidence type="ECO:0000256" key="5">
    <source>
        <dbReference type="ARBA" id="ARBA00023277"/>
    </source>
</evidence>
<feature type="site" description="Stabilizes the phosphoryl group" evidence="9">
    <location>
        <position position="98"/>
    </location>
</feature>
<evidence type="ECO:0000256" key="3">
    <source>
        <dbReference type="ARBA" id="ARBA00022723"/>
    </source>
</evidence>
<dbReference type="Pfam" id="PF13242">
    <property type="entry name" value="Hydrolase_like"/>
    <property type="match status" value="1"/>
</dbReference>
<gene>
    <name evidence="11" type="ORF">HNQ39_001506</name>
</gene>
<evidence type="ECO:0000256" key="7">
    <source>
        <dbReference type="PIRNR" id="PIRNR004682"/>
    </source>
</evidence>
<dbReference type="NCBIfam" id="TIGR01656">
    <property type="entry name" value="Histidinol-ppas"/>
    <property type="match status" value="1"/>
</dbReference>
<feature type="active site" description="Nucleophile" evidence="8">
    <location>
        <position position="8"/>
    </location>
</feature>
<dbReference type="RefSeq" id="WP_184193339.1">
    <property type="nucleotide sequence ID" value="NZ_JACHGW010000001.1"/>
</dbReference>
<dbReference type="EC" id="3.1.3.-" evidence="7"/>
<dbReference type="Proteomes" id="UP000520814">
    <property type="component" value="Unassembled WGS sequence"/>
</dbReference>
<comment type="caution">
    <text evidence="11">The sequence shown here is derived from an EMBL/GenBank/DDBJ whole genome shotgun (WGS) entry which is preliminary data.</text>
</comment>
<dbReference type="InterPro" id="IPR023214">
    <property type="entry name" value="HAD_sf"/>
</dbReference>
<sequence>MRRAVFLDRDGVLNVYLPGDYAKTPDELTLLPGVGAAVARLQGAGFLTILISNQQGVAKGLMTQSDLEAVTAKLRAEVPLDAVYYCPHLKDEHCACRKPKPGMLLQAAQEHGIDLAQSVFIGDTPTDAQAAQAAGVPFILVLTGQTKTAEGFVIEPAATVASLDAAVDWVLG</sequence>
<feature type="binding site" evidence="10">
    <location>
        <position position="94"/>
    </location>
    <ligand>
        <name>Zn(2+)</name>
        <dbReference type="ChEBI" id="CHEBI:29105"/>
    </ligand>
</feature>
<dbReference type="InterPro" id="IPR004446">
    <property type="entry name" value="Heptose_bisP_phosphatase"/>
</dbReference>
<keyword evidence="2 7" id="KW-0963">Cytoplasm</keyword>
<dbReference type="NCBIfam" id="TIGR01662">
    <property type="entry name" value="HAD-SF-IIIA"/>
    <property type="match status" value="1"/>
</dbReference>
<evidence type="ECO:0000313" key="11">
    <source>
        <dbReference type="EMBL" id="MBB6049744.1"/>
    </source>
</evidence>
<comment type="subcellular location">
    <subcellularLocation>
        <location evidence="1 7">Cytoplasm</location>
    </subcellularLocation>
</comment>
<dbReference type="InterPro" id="IPR036412">
    <property type="entry name" value="HAD-like_sf"/>
</dbReference>
<comment type="cofactor">
    <cofactor evidence="10">
        <name>Zn(2+)</name>
        <dbReference type="ChEBI" id="CHEBI:29105"/>
    </cofactor>
</comment>
<dbReference type="Gene3D" id="3.40.50.1000">
    <property type="entry name" value="HAD superfamily/HAD-like"/>
    <property type="match status" value="1"/>
</dbReference>
<dbReference type="PIRSF" id="PIRSF004682">
    <property type="entry name" value="GmhB"/>
    <property type="match status" value="1"/>
</dbReference>
<feature type="binding site" evidence="10">
    <location>
        <position position="10"/>
    </location>
    <ligand>
        <name>Mg(2+)</name>
        <dbReference type="ChEBI" id="CHEBI:18420"/>
    </ligand>
</feature>
<protein>
    <recommendedName>
        <fullName evidence="6 7">D,D-heptose 1,7-bisphosphate phosphatase</fullName>
        <ecNumber evidence="7">3.1.3.-</ecNumber>
    </recommendedName>
</protein>
<dbReference type="InterPro" id="IPR006439">
    <property type="entry name" value="HAD-SF_hydro_IA"/>
</dbReference>
<feature type="binding site" evidence="10">
    <location>
        <position position="123"/>
    </location>
    <ligand>
        <name>Mg(2+)</name>
        <dbReference type="ChEBI" id="CHEBI:18420"/>
    </ligand>
</feature>
<evidence type="ECO:0000256" key="6">
    <source>
        <dbReference type="ARBA" id="ARBA00031828"/>
    </source>
</evidence>
<feature type="binding site" evidence="10">
    <location>
        <position position="88"/>
    </location>
    <ligand>
        <name>Zn(2+)</name>
        <dbReference type="ChEBI" id="CHEBI:29105"/>
    </ligand>
</feature>
<dbReference type="PANTHER" id="PTHR42891">
    <property type="entry name" value="D-GLYCERO-BETA-D-MANNO-HEPTOSE-1,7-BISPHOSPHATE 7-PHOSPHATASE"/>
    <property type="match status" value="1"/>
</dbReference>
<evidence type="ECO:0000256" key="2">
    <source>
        <dbReference type="ARBA" id="ARBA00022490"/>
    </source>
</evidence>
<evidence type="ECO:0000256" key="10">
    <source>
        <dbReference type="PIRSR" id="PIRSR004682-4"/>
    </source>
</evidence>
<feature type="active site" description="Proton donor" evidence="8">
    <location>
        <position position="10"/>
    </location>
</feature>
<evidence type="ECO:0000256" key="9">
    <source>
        <dbReference type="PIRSR" id="PIRSR004682-3"/>
    </source>
</evidence>